<comment type="caution">
    <text evidence="3">The sequence shown here is derived from an EMBL/GenBank/DDBJ whole genome shotgun (WGS) entry which is preliminary data.</text>
</comment>
<organism evidence="3 4">
    <name type="scientific">Eleusine coracana subsp. coracana</name>
    <dbReference type="NCBI Taxonomy" id="191504"/>
    <lineage>
        <taxon>Eukaryota</taxon>
        <taxon>Viridiplantae</taxon>
        <taxon>Streptophyta</taxon>
        <taxon>Embryophyta</taxon>
        <taxon>Tracheophyta</taxon>
        <taxon>Spermatophyta</taxon>
        <taxon>Magnoliopsida</taxon>
        <taxon>Liliopsida</taxon>
        <taxon>Poales</taxon>
        <taxon>Poaceae</taxon>
        <taxon>PACMAD clade</taxon>
        <taxon>Chloridoideae</taxon>
        <taxon>Cynodonteae</taxon>
        <taxon>Eleusininae</taxon>
        <taxon>Eleusine</taxon>
    </lineage>
</organism>
<keyword evidence="2" id="KW-1133">Transmembrane helix</keyword>
<reference evidence="3" key="1">
    <citation type="journal article" date="2018" name="DNA Res.">
        <title>Multiple hybrid de novo genome assembly of finger millet, an orphan allotetraploid crop.</title>
        <authorList>
            <person name="Hatakeyama M."/>
            <person name="Aluri S."/>
            <person name="Balachadran M.T."/>
            <person name="Sivarajan S.R."/>
            <person name="Patrignani A."/>
            <person name="Gruter S."/>
            <person name="Poveda L."/>
            <person name="Shimizu-Inatsugi R."/>
            <person name="Baeten J."/>
            <person name="Francoijs K.J."/>
            <person name="Nataraja K.N."/>
            <person name="Reddy Y.A.N."/>
            <person name="Phadnis S."/>
            <person name="Ravikumar R.L."/>
            <person name="Schlapbach R."/>
            <person name="Sreeman S.M."/>
            <person name="Shimizu K.K."/>
        </authorList>
    </citation>
    <scope>NUCLEOTIDE SEQUENCE</scope>
</reference>
<name>A0AAV5CGG7_ELECO</name>
<evidence type="ECO:0000313" key="4">
    <source>
        <dbReference type="Proteomes" id="UP001054889"/>
    </source>
</evidence>
<feature type="region of interest" description="Disordered" evidence="1">
    <location>
        <begin position="73"/>
        <end position="96"/>
    </location>
</feature>
<sequence>MLGGKMKGGEMSSISPLVSFMLGAAMATVCVLFFMSASPGGRLVDISAFTSRNNNNNGTIAQQHEGADDQLLSSLADGANDAAMPAPAPAPVEVHT</sequence>
<dbReference type="AlphaFoldDB" id="A0AAV5CGG7"/>
<keyword evidence="4" id="KW-1185">Reference proteome</keyword>
<proteinExistence type="predicted"/>
<reference evidence="3" key="2">
    <citation type="submission" date="2021-12" db="EMBL/GenBank/DDBJ databases">
        <title>Resequencing data analysis of finger millet.</title>
        <authorList>
            <person name="Hatakeyama M."/>
            <person name="Aluri S."/>
            <person name="Balachadran M.T."/>
            <person name="Sivarajan S.R."/>
            <person name="Poveda L."/>
            <person name="Shimizu-Inatsugi R."/>
            <person name="Schlapbach R."/>
            <person name="Sreeman S.M."/>
            <person name="Shimizu K.K."/>
        </authorList>
    </citation>
    <scope>NUCLEOTIDE SEQUENCE</scope>
</reference>
<evidence type="ECO:0000313" key="3">
    <source>
        <dbReference type="EMBL" id="GJM97245.1"/>
    </source>
</evidence>
<evidence type="ECO:0000256" key="2">
    <source>
        <dbReference type="SAM" id="Phobius"/>
    </source>
</evidence>
<gene>
    <name evidence="3" type="primary">ga14157</name>
    <name evidence="3" type="ORF">PR202_ga14157</name>
</gene>
<protein>
    <submittedName>
        <fullName evidence="3">Uncharacterized protein</fullName>
    </submittedName>
</protein>
<feature type="compositionally biased region" description="Low complexity" evidence="1">
    <location>
        <begin position="76"/>
        <end position="85"/>
    </location>
</feature>
<keyword evidence="2" id="KW-0812">Transmembrane</keyword>
<evidence type="ECO:0000256" key="1">
    <source>
        <dbReference type="SAM" id="MobiDB-lite"/>
    </source>
</evidence>
<keyword evidence="2" id="KW-0472">Membrane</keyword>
<accession>A0AAV5CGG7</accession>
<dbReference type="Proteomes" id="UP001054889">
    <property type="component" value="Unassembled WGS sequence"/>
</dbReference>
<dbReference type="EMBL" id="BQKI01000006">
    <property type="protein sequence ID" value="GJM97245.1"/>
    <property type="molecule type" value="Genomic_DNA"/>
</dbReference>
<feature type="transmembrane region" description="Helical" evidence="2">
    <location>
        <begin position="14"/>
        <end position="35"/>
    </location>
</feature>